<dbReference type="GeneID" id="111310190"/>
<evidence type="ECO:0000313" key="2">
    <source>
        <dbReference type="Proteomes" id="UP000515121"/>
    </source>
</evidence>
<dbReference type="Proteomes" id="UP000515121">
    <property type="component" value="Unplaced"/>
</dbReference>
<feature type="domain" description="Factor of DNA methylation 1-5/IDN2" evidence="1">
    <location>
        <begin position="26"/>
        <end position="70"/>
    </location>
</feature>
<reference evidence="3" key="1">
    <citation type="submission" date="2025-08" db="UniProtKB">
        <authorList>
            <consortium name="RefSeq"/>
        </authorList>
    </citation>
    <scope>IDENTIFICATION</scope>
    <source>
        <tissue evidence="3">Fruit stalk</tissue>
    </source>
</reference>
<gene>
    <name evidence="3" type="primary">LOC111310190</name>
</gene>
<dbReference type="OrthoDB" id="1934626at2759"/>
<evidence type="ECO:0000259" key="1">
    <source>
        <dbReference type="Pfam" id="PF03469"/>
    </source>
</evidence>
<accession>A0A6P6AJX6</accession>
<dbReference type="InterPro" id="IPR005379">
    <property type="entry name" value="FDM1-5/IDN2_XH"/>
</dbReference>
<proteinExistence type="predicted"/>
<sequence>MLAMAEPCYKVRVVSFQEAANNRWEEYQEIINCEDIMLKEWGDEVCKAVSNVLLELNEYNGSGRYSSRALELQSGNKSQPERCS</sequence>
<dbReference type="Pfam" id="PF03469">
    <property type="entry name" value="XH"/>
    <property type="match status" value="1"/>
</dbReference>
<dbReference type="AlphaFoldDB" id="A0A6P6AJX6"/>
<dbReference type="KEGG" id="dzi:111310190"/>
<keyword evidence="2" id="KW-1185">Reference proteome</keyword>
<organism evidence="2 3">
    <name type="scientific">Durio zibethinus</name>
    <name type="common">Durian</name>
    <dbReference type="NCBI Taxonomy" id="66656"/>
    <lineage>
        <taxon>Eukaryota</taxon>
        <taxon>Viridiplantae</taxon>
        <taxon>Streptophyta</taxon>
        <taxon>Embryophyta</taxon>
        <taxon>Tracheophyta</taxon>
        <taxon>Spermatophyta</taxon>
        <taxon>Magnoliopsida</taxon>
        <taxon>eudicotyledons</taxon>
        <taxon>Gunneridae</taxon>
        <taxon>Pentapetalae</taxon>
        <taxon>rosids</taxon>
        <taxon>malvids</taxon>
        <taxon>Malvales</taxon>
        <taxon>Malvaceae</taxon>
        <taxon>Helicteroideae</taxon>
        <taxon>Durio</taxon>
    </lineage>
</organism>
<dbReference type="RefSeq" id="XP_022765121.1">
    <property type="nucleotide sequence ID" value="XM_022909386.1"/>
</dbReference>
<protein>
    <submittedName>
        <fullName evidence="3">Factor of DNA methylation 1-like</fullName>
    </submittedName>
</protein>
<evidence type="ECO:0000313" key="3">
    <source>
        <dbReference type="RefSeq" id="XP_022765121.1"/>
    </source>
</evidence>
<name>A0A6P6AJX6_DURZI</name>